<dbReference type="STRING" id="1194083.BN12_350002"/>
<name>A0A077LYT6_9MICO</name>
<dbReference type="RefSeq" id="WP_048550942.1">
    <property type="nucleotide sequence ID" value="NZ_HF570958.1"/>
</dbReference>
<organism evidence="1 2">
    <name type="scientific">Nostocoides japonicum T1-X7</name>
    <dbReference type="NCBI Taxonomy" id="1194083"/>
    <lineage>
        <taxon>Bacteria</taxon>
        <taxon>Bacillati</taxon>
        <taxon>Actinomycetota</taxon>
        <taxon>Actinomycetes</taxon>
        <taxon>Micrococcales</taxon>
        <taxon>Intrasporangiaceae</taxon>
        <taxon>Nostocoides</taxon>
    </lineage>
</organism>
<reference evidence="1 2" key="1">
    <citation type="journal article" date="2013" name="ISME J.">
        <title>A metabolic model for members of the genus Tetrasphaera involved in enhanced biological phosphorus removal.</title>
        <authorList>
            <person name="Kristiansen R."/>
            <person name="Nguyen H.T.T."/>
            <person name="Saunders A.M."/>
            <person name="Nielsen J.L."/>
            <person name="Wimmer R."/>
            <person name="Le V.Q."/>
            <person name="McIlroy S.J."/>
            <person name="Petrovski S."/>
            <person name="Seviour R.J."/>
            <person name="Calteau A."/>
            <person name="Nielsen K.L."/>
            <person name="Nielsen P.H."/>
        </authorList>
    </citation>
    <scope>NUCLEOTIDE SEQUENCE [LARGE SCALE GENOMIC DNA]</scope>
    <source>
        <strain evidence="1 2">T1-X7</strain>
    </source>
</reference>
<proteinExistence type="predicted"/>
<evidence type="ECO:0008006" key="3">
    <source>
        <dbReference type="Google" id="ProtNLM"/>
    </source>
</evidence>
<keyword evidence="2" id="KW-1185">Reference proteome</keyword>
<evidence type="ECO:0000313" key="2">
    <source>
        <dbReference type="Proteomes" id="UP000035721"/>
    </source>
</evidence>
<dbReference type="Gene3D" id="3.40.960.10">
    <property type="entry name" value="VSR Endonuclease"/>
    <property type="match status" value="1"/>
</dbReference>
<dbReference type="EMBL" id="CAJB01000279">
    <property type="protein sequence ID" value="CCH78796.1"/>
    <property type="molecule type" value="Genomic_DNA"/>
</dbReference>
<dbReference type="Proteomes" id="UP000035721">
    <property type="component" value="Unassembled WGS sequence"/>
</dbReference>
<gene>
    <name evidence="1" type="ORF">BN12_350002</name>
</gene>
<accession>A0A077LYT6</accession>
<dbReference type="SUPFAM" id="SSF52980">
    <property type="entry name" value="Restriction endonuclease-like"/>
    <property type="match status" value="1"/>
</dbReference>
<dbReference type="OrthoDB" id="3173471at2"/>
<sequence>MAQRLDLDTLRPFTAAQAREAGLHHRILCSDAYRKMFTGVYIDASVPDTIVVRTRAALLVAPARATVSHATAARLWGATNVKDSRIHLAYTRDVHSRTDGILTHRFKEPFATCHRHGLPVTTPEQTFVHCAVGLDLVDLVALGDRLVKRGPDAVTTVEGLRTYAEMWHRQGGVNARRAAELVRPRVDSVSETFLRLLIVLAGLPEPIVNESLLHPDGSVRYRLDLSYPEQLLAIEYDGHWHETPEQVLHDNARRAELTTEGWRFEVVRSDDLYEAPEQTLERLRCAMRERDVPVPHALSHRWRRYFADHAAVA</sequence>
<comment type="caution">
    <text evidence="1">The sequence shown here is derived from an EMBL/GenBank/DDBJ whole genome shotgun (WGS) entry which is preliminary data.</text>
</comment>
<evidence type="ECO:0000313" key="1">
    <source>
        <dbReference type="EMBL" id="CCH78796.1"/>
    </source>
</evidence>
<protein>
    <recommendedName>
        <fullName evidence="3">DUF559 domain-containing protein</fullName>
    </recommendedName>
</protein>
<dbReference type="InterPro" id="IPR011335">
    <property type="entry name" value="Restrct_endonuc-II-like"/>
</dbReference>
<dbReference type="AlphaFoldDB" id="A0A077LYT6"/>